<organism evidence="2 3">
    <name type="scientific">Ilumatobacter coccineus (strain NBRC 103263 / KCTC 29153 / YM16-304)</name>
    <dbReference type="NCBI Taxonomy" id="1313172"/>
    <lineage>
        <taxon>Bacteria</taxon>
        <taxon>Bacillati</taxon>
        <taxon>Actinomycetota</taxon>
        <taxon>Acidimicrobiia</taxon>
        <taxon>Acidimicrobiales</taxon>
        <taxon>Ilumatobacteraceae</taxon>
        <taxon>Ilumatobacter</taxon>
    </lineage>
</organism>
<evidence type="ECO:0000313" key="2">
    <source>
        <dbReference type="EMBL" id="BAN01197.1"/>
    </source>
</evidence>
<keyword evidence="1" id="KW-0732">Signal</keyword>
<feature type="signal peptide" evidence="1">
    <location>
        <begin position="1"/>
        <end position="23"/>
    </location>
</feature>
<evidence type="ECO:0000313" key="3">
    <source>
        <dbReference type="Proteomes" id="UP000011863"/>
    </source>
</evidence>
<dbReference type="PROSITE" id="PS51257">
    <property type="entry name" value="PROKAR_LIPOPROTEIN"/>
    <property type="match status" value="1"/>
</dbReference>
<reference evidence="2 3" key="1">
    <citation type="journal article" date="2013" name="Int. J. Syst. Evol. Microbiol.">
        <title>Ilumatobacter nonamiense sp. nov. and Ilumatobacter coccineum sp. nov., isolated from seashore sand.</title>
        <authorList>
            <person name="Matsumoto A."/>
            <person name="Kasai H."/>
            <person name="Matsuo Y."/>
            <person name="Shizuri Y."/>
            <person name="Ichikawa N."/>
            <person name="Fujita N."/>
            <person name="Omura S."/>
            <person name="Takahashi Y."/>
        </authorList>
    </citation>
    <scope>NUCLEOTIDE SEQUENCE [LARGE SCALE GENOMIC DNA]</scope>
    <source>
        <strain evidence="3">NBRC 103263 / KCTC 29153 / YM16-304</strain>
    </source>
</reference>
<protein>
    <submittedName>
        <fullName evidence="2">Uncharacterized protein</fullName>
    </submittedName>
</protein>
<keyword evidence="3" id="KW-1185">Reference proteome</keyword>
<accession>A0A6C7E276</accession>
<evidence type="ECO:0000256" key="1">
    <source>
        <dbReference type="SAM" id="SignalP"/>
    </source>
</evidence>
<dbReference type="EMBL" id="AP012057">
    <property type="protein sequence ID" value="BAN01197.1"/>
    <property type="molecule type" value="Genomic_DNA"/>
</dbReference>
<dbReference type="Proteomes" id="UP000011863">
    <property type="component" value="Chromosome"/>
</dbReference>
<dbReference type="AlphaFoldDB" id="A0A6C7E276"/>
<dbReference type="KEGG" id="aym:YM304_08830"/>
<name>A0A6C7E276_ILUCY</name>
<sequence length="228" mass="24875">MSMRQFLTAGLLVLGACTSGGEAAEPTVPDATVVVTTTLPTRLDRPQGATDTVIVLEQRHRPFYGPVGRIEFALYGDRTFVAEERGDDDVELVTGEFDELQVQDLLRRALAAGLFEVPTSPTTAPVQSCTDSAPTYLTLTMPGAAIERRADLCADPDALAGFESTLRDAVDDVSVTEWTPARWITTSETDATCVFSDERVDRWVSRPVFPHEEFLPIEQIIPGCEPLT</sequence>
<gene>
    <name evidence="2" type="ORF">YM304_08830</name>
</gene>
<feature type="chain" id="PRO_5025573781" evidence="1">
    <location>
        <begin position="24"/>
        <end position="228"/>
    </location>
</feature>
<proteinExistence type="predicted"/>